<keyword evidence="1 2" id="KW-0378">Hydrolase</keyword>
<keyword evidence="5" id="KW-1185">Reference proteome</keyword>
<dbReference type="AlphaFoldDB" id="A0A118JVV1"/>
<dbReference type="EMBL" id="LEKV01004620">
    <property type="protein sequence ID" value="KVH93701.1"/>
    <property type="molecule type" value="Genomic_DNA"/>
</dbReference>
<evidence type="ECO:0000313" key="5">
    <source>
        <dbReference type="Proteomes" id="UP000243975"/>
    </source>
</evidence>
<dbReference type="Pfam" id="PF16113">
    <property type="entry name" value="ECH_2"/>
    <property type="match status" value="1"/>
</dbReference>
<gene>
    <name evidence="4" type="ORF">Ccrd_004246</name>
</gene>
<comment type="caution">
    <text evidence="4">The sequence shown here is derived from an EMBL/GenBank/DDBJ whole genome shotgun (WGS) entry which is preliminary data.</text>
</comment>
<evidence type="ECO:0000256" key="2">
    <source>
        <dbReference type="RuleBase" id="RU369070"/>
    </source>
</evidence>
<name>A0A118JVV1_CYNCS</name>
<protein>
    <recommendedName>
        <fullName evidence="2">3-hydroxyisobutyryl-CoA hydrolase</fullName>
        <shortName evidence="2">HIB-CoA hydrolase</shortName>
        <shortName evidence="2">HIBYL-CoA-H</shortName>
        <ecNumber evidence="2">3.1.2.4</ecNumber>
    </recommendedName>
    <alternativeName>
        <fullName evidence="2">3-hydroxyisobutyryl-coenzyme A hydrolase</fullName>
    </alternativeName>
</protein>
<sequence>MAASIHREADQVIFEEVVGGRKVILNRQKKLNTLNYEMLSKMTQKLKAYENDPTIKIVILKAIGKVFCVGGDLTSAFQFVAFGHWTFGTNYYRKEFCLDYILATYKKPLVAILDGSVMGGGVASMALVINKFAEEVDLKPGNAYSRLDMINQCFSGESCEEILSSLIREGRSKTLEQCLQTEYVAICHVLRRTVSNDFYEDVSDEMVAKCLSRSFTEDDDWLPLRLPSRLKKVEAMTSKI</sequence>
<dbReference type="PANTHER" id="PTHR43176">
    <property type="entry name" value="3-HYDROXYISOBUTYRYL-COA HYDROLASE-RELATED"/>
    <property type="match status" value="1"/>
</dbReference>
<evidence type="ECO:0000259" key="3">
    <source>
        <dbReference type="Pfam" id="PF16113"/>
    </source>
</evidence>
<feature type="domain" description="Enoyl-CoA hydratase/isomerase" evidence="3">
    <location>
        <begin position="22"/>
        <end position="123"/>
    </location>
</feature>
<dbReference type="InterPro" id="IPR029045">
    <property type="entry name" value="ClpP/crotonase-like_dom_sf"/>
</dbReference>
<dbReference type="GO" id="GO:0003860">
    <property type="term" value="F:3-hydroxyisobutyryl-CoA hydrolase activity"/>
    <property type="evidence" value="ECO:0007669"/>
    <property type="project" value="UniProtKB-UniRule"/>
</dbReference>
<comment type="catalytic activity">
    <reaction evidence="2">
        <text>3-hydroxy-2-methylpropanoyl-CoA + H2O = 3-hydroxy-2-methylpropanoate + CoA + H(+)</text>
        <dbReference type="Rhea" id="RHEA:20888"/>
        <dbReference type="ChEBI" id="CHEBI:11805"/>
        <dbReference type="ChEBI" id="CHEBI:15377"/>
        <dbReference type="ChEBI" id="CHEBI:15378"/>
        <dbReference type="ChEBI" id="CHEBI:57287"/>
        <dbReference type="ChEBI" id="CHEBI:57340"/>
        <dbReference type="EC" id="3.1.2.4"/>
    </reaction>
</comment>
<dbReference type="PANTHER" id="PTHR43176:SF6">
    <property type="entry name" value="3-HYDROXYISOBUTYRYL-COA HYDROLASE"/>
    <property type="match status" value="1"/>
</dbReference>
<comment type="function">
    <text evidence="2">Hydrolyzes 3-hydroxyisobutyryl-CoA (HIBYL-CoA), a saline catabolite. Has high activity toward isobutyryl-CoA. Could be an isobutyryl-CoA dehydrogenase that functions in valine catabolism.</text>
</comment>
<dbReference type="GO" id="GO:0006574">
    <property type="term" value="P:L-valine catabolic process"/>
    <property type="evidence" value="ECO:0007669"/>
    <property type="project" value="UniProtKB-UniRule"/>
</dbReference>
<dbReference type="InterPro" id="IPR032259">
    <property type="entry name" value="HIBYL-CoA-H"/>
</dbReference>
<dbReference type="CDD" id="cd06558">
    <property type="entry name" value="crotonase-like"/>
    <property type="match status" value="1"/>
</dbReference>
<dbReference type="Proteomes" id="UP000243975">
    <property type="component" value="Unassembled WGS sequence"/>
</dbReference>
<organism evidence="4 5">
    <name type="scientific">Cynara cardunculus var. scolymus</name>
    <name type="common">Globe artichoke</name>
    <name type="synonym">Cynara scolymus</name>
    <dbReference type="NCBI Taxonomy" id="59895"/>
    <lineage>
        <taxon>Eukaryota</taxon>
        <taxon>Viridiplantae</taxon>
        <taxon>Streptophyta</taxon>
        <taxon>Embryophyta</taxon>
        <taxon>Tracheophyta</taxon>
        <taxon>Spermatophyta</taxon>
        <taxon>Magnoliopsida</taxon>
        <taxon>eudicotyledons</taxon>
        <taxon>Gunneridae</taxon>
        <taxon>Pentapetalae</taxon>
        <taxon>asterids</taxon>
        <taxon>campanulids</taxon>
        <taxon>Asterales</taxon>
        <taxon>Asteraceae</taxon>
        <taxon>Carduoideae</taxon>
        <taxon>Cardueae</taxon>
        <taxon>Carduinae</taxon>
        <taxon>Cynara</taxon>
    </lineage>
</organism>
<dbReference type="Gramene" id="KVH93701">
    <property type="protein sequence ID" value="KVH93701"/>
    <property type="gene ID" value="Ccrd_004246"/>
</dbReference>
<comment type="pathway">
    <text evidence="2">Amino-acid degradation; L-valine degradation.</text>
</comment>
<dbReference type="InterPro" id="IPR045004">
    <property type="entry name" value="ECH_dom"/>
</dbReference>
<accession>A0A118JVV1</accession>
<comment type="similarity">
    <text evidence="2">Belongs to the enoyl-CoA hydratase/isomerase family.</text>
</comment>
<evidence type="ECO:0000313" key="4">
    <source>
        <dbReference type="EMBL" id="KVH93701.1"/>
    </source>
</evidence>
<reference evidence="4 5" key="1">
    <citation type="journal article" date="2016" name="Sci. Rep.">
        <title>The genome sequence of the outbreeding globe artichoke constructed de novo incorporating a phase-aware low-pass sequencing strategy of F1 progeny.</title>
        <authorList>
            <person name="Scaglione D."/>
            <person name="Reyes-Chin-Wo S."/>
            <person name="Acquadro A."/>
            <person name="Froenicke L."/>
            <person name="Portis E."/>
            <person name="Beitel C."/>
            <person name="Tirone M."/>
            <person name="Mauro R."/>
            <person name="Lo Monaco A."/>
            <person name="Mauromicale G."/>
            <person name="Faccioli P."/>
            <person name="Cattivelli L."/>
            <person name="Rieseberg L."/>
            <person name="Michelmore R."/>
            <person name="Lanteri S."/>
        </authorList>
    </citation>
    <scope>NUCLEOTIDE SEQUENCE [LARGE SCALE GENOMIC DNA]</scope>
    <source>
        <strain evidence="4">2C</strain>
    </source>
</reference>
<evidence type="ECO:0000256" key="1">
    <source>
        <dbReference type="ARBA" id="ARBA00022801"/>
    </source>
</evidence>
<dbReference type="STRING" id="59895.A0A118JVV1"/>
<dbReference type="SUPFAM" id="SSF52096">
    <property type="entry name" value="ClpP/crotonase"/>
    <property type="match status" value="1"/>
</dbReference>
<dbReference type="Gene3D" id="3.90.226.10">
    <property type="entry name" value="2-enoyl-CoA Hydratase, Chain A, domain 1"/>
    <property type="match status" value="2"/>
</dbReference>
<proteinExistence type="inferred from homology"/>
<dbReference type="EC" id="3.1.2.4" evidence="2"/>